<feature type="transmembrane region" description="Helical" evidence="13">
    <location>
        <begin position="288"/>
        <end position="308"/>
    </location>
</feature>
<evidence type="ECO:0000256" key="3">
    <source>
        <dbReference type="ARBA" id="ARBA00010663"/>
    </source>
</evidence>
<dbReference type="Proteomes" id="UP000694542">
    <property type="component" value="Chromosome 18"/>
</dbReference>
<dbReference type="GO" id="GO:0004930">
    <property type="term" value="F:G protein-coupled receptor activity"/>
    <property type="evidence" value="ECO:0007669"/>
    <property type="project" value="UniProtKB-KW"/>
</dbReference>
<comment type="function">
    <text evidence="1">Putative odorant or sperm cell receptor.</text>
</comment>
<dbReference type="Ensembl" id="ENSCAFT00000039053.3">
    <property type="protein sequence ID" value="ENSCAFP00000034856.2"/>
    <property type="gene ID" value="ENSCAFG00000031871.2"/>
</dbReference>
<reference evidence="16" key="3">
    <citation type="submission" date="2019-03" db="EMBL/GenBank/DDBJ databases">
        <authorList>
            <person name="Warren W.C."/>
            <person name="Johnson G.S."/>
        </authorList>
    </citation>
    <scope>NUCLEOTIDE SEQUENCE [LARGE SCALE GENOMIC DNA]</scope>
    <source>
        <strain evidence="16">Basenji</strain>
    </source>
</reference>
<dbReference type="Proteomes" id="UP000694429">
    <property type="component" value="Chromosome 18"/>
</dbReference>
<dbReference type="Gene3D" id="1.20.1070.10">
    <property type="entry name" value="Rhodopsin 7-helix transmembrane proteins"/>
    <property type="match status" value="1"/>
</dbReference>
<dbReference type="FunFam" id="1.20.1070.10:FF:000003">
    <property type="entry name" value="Olfactory receptor"/>
    <property type="match status" value="1"/>
</dbReference>
<dbReference type="Ensembl" id="ENSCAFT00030008533.1">
    <property type="protein sequence ID" value="ENSCAFP00030007494.1"/>
    <property type="gene ID" value="ENSCAFG00030004656.1"/>
</dbReference>
<dbReference type="InterPro" id="IPR000725">
    <property type="entry name" value="Olfact_rcpt"/>
</dbReference>
<keyword evidence="4 13" id="KW-1003">Cell membrane</keyword>
<dbReference type="InterPro" id="IPR000276">
    <property type="entry name" value="GPCR_Rhodpsn"/>
</dbReference>
<evidence type="ECO:0000256" key="2">
    <source>
        <dbReference type="ARBA" id="ARBA00004651"/>
    </source>
</evidence>
<reference evidence="15 18" key="1">
    <citation type="journal article" date="2005" name="Nature">
        <title>Genome sequence, comparative analysis and haplotype structure of the domestic dog.</title>
        <authorList>
            <consortium name="Broad Sequencing Platform"/>
            <person name="Lindblad-Toh K."/>
            <person name="Wade C.M."/>
            <person name="Mikkelsen T.S."/>
            <person name="Karlsson E.K."/>
            <person name="Jaffe D.B."/>
            <person name="Kamal M."/>
            <person name="Clamp M."/>
            <person name="Chang J.L."/>
            <person name="Kulbokas E.J. III"/>
            <person name="Zody M.C."/>
            <person name="Mauceli E."/>
            <person name="Xie X."/>
            <person name="Breen M."/>
            <person name="Wayne R.K."/>
            <person name="Ostrander E.A."/>
            <person name="Ponting C.P."/>
            <person name="Galibert F."/>
            <person name="Smith D.R."/>
            <person name="DeJong P.J."/>
            <person name="Kirkness E."/>
            <person name="Alvarez P."/>
            <person name="Biagi T."/>
            <person name="Brockman W."/>
            <person name="Butler J."/>
            <person name="Chin C.W."/>
            <person name="Cook A."/>
            <person name="Cuff J."/>
            <person name="Daly M.J."/>
            <person name="DeCaprio D."/>
            <person name="Gnerre S."/>
            <person name="Grabherr M."/>
            <person name="Kellis M."/>
            <person name="Kleber M."/>
            <person name="Bardeleben C."/>
            <person name="Goodstadt L."/>
            <person name="Heger A."/>
            <person name="Hitte C."/>
            <person name="Kim L."/>
            <person name="Koepfli K.P."/>
            <person name="Parker H.G."/>
            <person name="Pollinger J.P."/>
            <person name="Searle S.M."/>
            <person name="Sutter N.B."/>
            <person name="Thomas R."/>
            <person name="Webber C."/>
            <person name="Baldwin J."/>
            <person name="Abebe A."/>
            <person name="Abouelleil A."/>
            <person name="Aftuck L."/>
            <person name="Ait-Zahra M."/>
            <person name="Aldredge T."/>
            <person name="Allen N."/>
            <person name="An P."/>
            <person name="Anderson S."/>
            <person name="Antoine C."/>
            <person name="Arachchi H."/>
            <person name="Aslam A."/>
            <person name="Ayotte L."/>
            <person name="Bachantsang P."/>
            <person name="Barry A."/>
            <person name="Bayul T."/>
            <person name="Benamara M."/>
            <person name="Berlin A."/>
            <person name="Bessette D."/>
            <person name="Blitshteyn B."/>
            <person name="Bloom T."/>
            <person name="Blye J."/>
            <person name="Boguslavskiy L."/>
            <person name="Bonnet C."/>
            <person name="Boukhgalter B."/>
            <person name="Brown A."/>
            <person name="Cahill P."/>
            <person name="Calixte N."/>
            <person name="Camarata J."/>
            <person name="Cheshatsang Y."/>
            <person name="Chu J."/>
            <person name="Citroen M."/>
            <person name="Collymore A."/>
            <person name="Cooke P."/>
            <person name="Dawoe T."/>
            <person name="Daza R."/>
            <person name="Decktor K."/>
            <person name="DeGray S."/>
            <person name="Dhargay N."/>
            <person name="Dooley K."/>
            <person name="Dooley K."/>
            <person name="Dorje P."/>
            <person name="Dorjee K."/>
            <person name="Dorris L."/>
            <person name="Duffey N."/>
            <person name="Dupes A."/>
            <person name="Egbiremolen O."/>
            <person name="Elong R."/>
            <person name="Falk J."/>
            <person name="Farina A."/>
            <person name="Faro S."/>
            <person name="Ferguson D."/>
            <person name="Ferreira P."/>
            <person name="Fisher S."/>
            <person name="FitzGerald M."/>
            <person name="Foley K."/>
            <person name="Foley C."/>
            <person name="Franke A."/>
            <person name="Friedrich D."/>
            <person name="Gage D."/>
            <person name="Garber M."/>
            <person name="Gearin G."/>
            <person name="Giannoukos G."/>
            <person name="Goode T."/>
            <person name="Goyette A."/>
            <person name="Graham J."/>
            <person name="Grandbois E."/>
            <person name="Gyaltsen K."/>
            <person name="Hafez N."/>
            <person name="Hagopian D."/>
            <person name="Hagos B."/>
            <person name="Hall J."/>
            <person name="Healy C."/>
            <person name="Hegarty R."/>
            <person name="Honan T."/>
            <person name="Horn A."/>
            <person name="Houde N."/>
            <person name="Hughes L."/>
            <person name="Hunnicutt L."/>
            <person name="Husby M."/>
            <person name="Jester B."/>
            <person name="Jones C."/>
            <person name="Kamat A."/>
            <person name="Kanga B."/>
            <person name="Kells C."/>
            <person name="Khazanovich D."/>
            <person name="Kieu A.C."/>
            <person name="Kisner P."/>
            <person name="Kumar M."/>
            <person name="Lance K."/>
            <person name="Landers T."/>
            <person name="Lara M."/>
            <person name="Lee W."/>
            <person name="Leger J.P."/>
            <person name="Lennon N."/>
            <person name="Leuper L."/>
            <person name="LeVine S."/>
            <person name="Liu J."/>
            <person name="Liu X."/>
            <person name="Lokyitsang Y."/>
            <person name="Lokyitsang T."/>
            <person name="Lui A."/>
            <person name="Macdonald J."/>
            <person name="Major J."/>
            <person name="Marabella R."/>
            <person name="Maru K."/>
            <person name="Matthews C."/>
            <person name="McDonough S."/>
            <person name="Mehta T."/>
            <person name="Meldrim J."/>
            <person name="Melnikov A."/>
            <person name="Meneus L."/>
            <person name="Mihalev A."/>
            <person name="Mihova T."/>
            <person name="Miller K."/>
            <person name="Mittelman R."/>
            <person name="Mlenga V."/>
            <person name="Mulrain L."/>
            <person name="Munson G."/>
            <person name="Navidi A."/>
            <person name="Naylor J."/>
            <person name="Nguyen T."/>
            <person name="Nguyen N."/>
            <person name="Nguyen C."/>
            <person name="Nguyen T."/>
            <person name="Nicol R."/>
            <person name="Norbu N."/>
            <person name="Norbu C."/>
            <person name="Novod N."/>
            <person name="Nyima T."/>
            <person name="Olandt P."/>
            <person name="O'Neill B."/>
            <person name="O'Neill K."/>
            <person name="Osman S."/>
            <person name="Oyono L."/>
            <person name="Patti C."/>
            <person name="Perrin D."/>
            <person name="Phunkhang P."/>
            <person name="Pierre F."/>
            <person name="Priest M."/>
            <person name="Rachupka A."/>
            <person name="Raghuraman S."/>
            <person name="Rameau R."/>
            <person name="Ray V."/>
            <person name="Raymond C."/>
            <person name="Rege F."/>
            <person name="Rise C."/>
            <person name="Rogers J."/>
            <person name="Rogov P."/>
            <person name="Sahalie J."/>
            <person name="Settipalli S."/>
            <person name="Sharpe T."/>
            <person name="Shea T."/>
            <person name="Sheehan M."/>
            <person name="Sherpa N."/>
            <person name="Shi J."/>
            <person name="Shih D."/>
            <person name="Sloan J."/>
            <person name="Smith C."/>
            <person name="Sparrow T."/>
            <person name="Stalker J."/>
            <person name="Stange-Thomann N."/>
            <person name="Stavropoulos S."/>
            <person name="Stone C."/>
            <person name="Stone S."/>
            <person name="Sykes S."/>
            <person name="Tchuinga P."/>
            <person name="Tenzing P."/>
            <person name="Tesfaye S."/>
            <person name="Thoulutsang D."/>
            <person name="Thoulutsang Y."/>
            <person name="Topham K."/>
            <person name="Topping I."/>
            <person name="Tsamla T."/>
            <person name="Vassiliev H."/>
            <person name="Venkataraman V."/>
            <person name="Vo A."/>
            <person name="Wangchuk T."/>
            <person name="Wangdi T."/>
            <person name="Weiand M."/>
            <person name="Wilkinson J."/>
            <person name="Wilson A."/>
            <person name="Yadav S."/>
            <person name="Yang S."/>
            <person name="Yang X."/>
            <person name="Young G."/>
            <person name="Yu Q."/>
            <person name="Zainoun J."/>
            <person name="Zembek L."/>
            <person name="Zimmer A."/>
            <person name="Lander E.S."/>
        </authorList>
    </citation>
    <scope>NUCLEOTIDE SEQUENCE [LARGE SCALE GENOMIC DNA]</scope>
    <source>
        <strain evidence="15">Boxer</strain>
    </source>
</reference>
<dbReference type="Proteomes" id="UP000002254">
    <property type="component" value="Chromosome 18"/>
</dbReference>
<evidence type="ECO:0000256" key="11">
    <source>
        <dbReference type="ARBA" id="ARBA00023224"/>
    </source>
</evidence>
<evidence type="ECO:0000256" key="6">
    <source>
        <dbReference type="ARBA" id="ARBA00022989"/>
    </source>
</evidence>
<evidence type="ECO:0000256" key="10">
    <source>
        <dbReference type="ARBA" id="ARBA00023180"/>
    </source>
</evidence>
<dbReference type="PANTHER" id="PTHR48018">
    <property type="entry name" value="OLFACTORY RECEPTOR"/>
    <property type="match status" value="1"/>
</dbReference>
<feature type="transmembrane region" description="Helical" evidence="13">
    <location>
        <begin position="41"/>
        <end position="66"/>
    </location>
</feature>
<keyword evidence="9 12" id="KW-0675">Receptor</keyword>
<dbReference type="PRINTS" id="PR00237">
    <property type="entry name" value="GPCRRHODOPSN"/>
</dbReference>
<keyword evidence="5 12" id="KW-0812">Transmembrane</keyword>
<dbReference type="OrthoDB" id="9829410at2759"/>
<feature type="transmembrane region" description="Helical" evidence="13">
    <location>
        <begin position="216"/>
        <end position="242"/>
    </location>
</feature>
<dbReference type="PROSITE" id="PS00237">
    <property type="entry name" value="G_PROTEIN_RECEP_F1_1"/>
    <property type="match status" value="1"/>
</dbReference>
<evidence type="ECO:0000313" key="18">
    <source>
        <dbReference type="Proteomes" id="UP000002254"/>
    </source>
</evidence>
<feature type="transmembrane region" description="Helical" evidence="13">
    <location>
        <begin position="254"/>
        <end position="276"/>
    </location>
</feature>
<protein>
    <recommendedName>
        <fullName evidence="13">Olfactory receptor</fullName>
    </recommendedName>
</protein>
<keyword evidence="8 13" id="KW-0472">Membrane</keyword>
<name>A0A8C0SSE9_CANLF</name>
<keyword evidence="11 12" id="KW-0807">Transducer</keyword>
<dbReference type="PRINTS" id="PR00245">
    <property type="entry name" value="OLFACTORYR"/>
</dbReference>
<evidence type="ECO:0000256" key="5">
    <source>
        <dbReference type="ARBA" id="ARBA00022692"/>
    </source>
</evidence>
<evidence type="ECO:0000256" key="9">
    <source>
        <dbReference type="ARBA" id="ARBA00023170"/>
    </source>
</evidence>
<evidence type="ECO:0000256" key="12">
    <source>
        <dbReference type="RuleBase" id="RU000688"/>
    </source>
</evidence>
<evidence type="ECO:0000256" key="7">
    <source>
        <dbReference type="ARBA" id="ARBA00023040"/>
    </source>
</evidence>
<evidence type="ECO:0000256" key="4">
    <source>
        <dbReference type="ARBA" id="ARBA00022475"/>
    </source>
</evidence>
<keyword evidence="10" id="KW-0325">Glycoprotein</keyword>
<dbReference type="OMA" id="CICLVTY"/>
<evidence type="ECO:0000313" key="19">
    <source>
        <dbReference type="Proteomes" id="UP000694542"/>
    </source>
</evidence>
<dbReference type="GO" id="GO:0004984">
    <property type="term" value="F:olfactory receptor activity"/>
    <property type="evidence" value="ECO:0007669"/>
    <property type="project" value="InterPro"/>
</dbReference>
<accession>A0A8C0SSE9</accession>
<evidence type="ECO:0000313" key="16">
    <source>
        <dbReference type="Ensembl" id="ENSCAFP00030007494.1"/>
    </source>
</evidence>
<dbReference type="CDD" id="cd15418">
    <property type="entry name" value="7tmA_OR9G-like"/>
    <property type="match status" value="1"/>
</dbReference>
<dbReference type="SUPFAM" id="SSF81321">
    <property type="entry name" value="Family A G protein-coupled receptor-like"/>
    <property type="match status" value="1"/>
</dbReference>
<dbReference type="Ensembl" id="ENSCAFT00040028614.1">
    <property type="protein sequence ID" value="ENSCAFP00040024852.1"/>
    <property type="gene ID" value="ENSCAFG00040015551.1"/>
</dbReference>
<evidence type="ECO:0000313" key="15">
    <source>
        <dbReference type="Ensembl" id="ENSCAFP00000034856.2"/>
    </source>
</evidence>
<comment type="subcellular location">
    <subcellularLocation>
        <location evidence="2 13">Cell membrane</location>
        <topology evidence="2 13">Multi-pass membrane protein</topology>
    </subcellularLocation>
</comment>
<reference evidence="17" key="2">
    <citation type="submission" date="2018-10" db="EMBL/GenBank/DDBJ databases">
        <title>De novo assembly of a Great Dane genome.</title>
        <authorList>
            <person name="Kidd J.M."/>
            <person name="Pendleton A.L."/>
            <person name="Shen F."/>
            <person name="Emery S."/>
        </authorList>
    </citation>
    <scope>NUCLEOTIDE SEQUENCE [LARGE SCALE GENOMIC DNA]</scope>
    <source>
        <strain evidence="17">Great Dane</strain>
    </source>
</reference>
<keyword evidence="6 13" id="KW-1133">Transmembrane helix</keyword>
<evidence type="ECO:0000256" key="13">
    <source>
        <dbReference type="RuleBase" id="RU363047"/>
    </source>
</evidence>
<feature type="domain" description="G-protein coupled receptors family 1 profile" evidence="14">
    <location>
        <begin position="57"/>
        <end position="306"/>
    </location>
</feature>
<dbReference type="PROSITE" id="PS50262">
    <property type="entry name" value="G_PROTEIN_RECEP_F1_2"/>
    <property type="match status" value="1"/>
</dbReference>
<sequence length="328" mass="36955">VFVPHKQERTFPSQSLTMERGNHTVTEFILVGFTTDPVMQLVLFMVFLGVYSLTVVANATLIVLICNDSRLHTPMYFFIGNLSFLDVWYSSVYTPKILMTCISEDKSISFAGCVCQFFFSAGLAYSECYLLAAMAYDRYAAISNPLLYAQTMSSRLCICLVVYSYTGGFVNAIILTSNTFTLDFCGDNVIDDFFCDVPPLVKLACDVKESYQAVLYFLLASNVITPTALILASYVFIIAAILRIRSTQGRRKAFSTCSSHLVSVTLYYGSILYIYSRPSSSYSLERDKMVSTFYTVLFPMLNPMIYSLRNKDVKEALKKLIWLTQSDV</sequence>
<evidence type="ECO:0000313" key="17">
    <source>
        <dbReference type="Ensembl" id="ENSCAFP00040024852.1"/>
    </source>
</evidence>
<proteinExistence type="inferred from homology"/>
<dbReference type="GO" id="GO:0005886">
    <property type="term" value="C:plasma membrane"/>
    <property type="evidence" value="ECO:0007669"/>
    <property type="project" value="UniProtKB-SubCell"/>
</dbReference>
<keyword evidence="13" id="KW-0716">Sensory transduction</keyword>
<comment type="similarity">
    <text evidence="3 12">Belongs to the G-protein coupled receptor 1 family.</text>
</comment>
<feature type="transmembrane region" description="Helical" evidence="13">
    <location>
        <begin position="73"/>
        <end position="89"/>
    </location>
</feature>
<gene>
    <name evidence="17" type="primary">OR9G3</name>
</gene>
<feature type="transmembrane region" description="Helical" evidence="13">
    <location>
        <begin position="109"/>
        <end position="136"/>
    </location>
</feature>
<organism evidence="17 19">
    <name type="scientific">Canis lupus familiaris</name>
    <name type="common">Dog</name>
    <name type="synonym">Canis familiaris</name>
    <dbReference type="NCBI Taxonomy" id="9615"/>
    <lineage>
        <taxon>Eukaryota</taxon>
        <taxon>Metazoa</taxon>
        <taxon>Chordata</taxon>
        <taxon>Craniata</taxon>
        <taxon>Vertebrata</taxon>
        <taxon>Euteleostomi</taxon>
        <taxon>Mammalia</taxon>
        <taxon>Eutheria</taxon>
        <taxon>Laurasiatheria</taxon>
        <taxon>Carnivora</taxon>
        <taxon>Caniformia</taxon>
        <taxon>Canidae</taxon>
        <taxon>Canis</taxon>
    </lineage>
</organism>
<dbReference type="Pfam" id="PF13853">
    <property type="entry name" value="7tm_4"/>
    <property type="match status" value="1"/>
</dbReference>
<feature type="transmembrane region" description="Helical" evidence="13">
    <location>
        <begin position="156"/>
        <end position="174"/>
    </location>
</feature>
<keyword evidence="13" id="KW-0552">Olfaction</keyword>
<dbReference type="FunFam" id="1.10.1220.70:FF:000001">
    <property type="entry name" value="Olfactory receptor"/>
    <property type="match status" value="1"/>
</dbReference>
<evidence type="ECO:0000259" key="14">
    <source>
        <dbReference type="PROSITE" id="PS50262"/>
    </source>
</evidence>
<dbReference type="AlphaFoldDB" id="A0A8C0SSE9"/>
<keyword evidence="7 12" id="KW-0297">G-protein coupled receptor</keyword>
<evidence type="ECO:0000256" key="8">
    <source>
        <dbReference type="ARBA" id="ARBA00023136"/>
    </source>
</evidence>
<dbReference type="InterPro" id="IPR017452">
    <property type="entry name" value="GPCR_Rhodpsn_7TM"/>
</dbReference>
<reference evidence="17" key="4">
    <citation type="submission" date="2025-05" db="UniProtKB">
        <authorList>
            <consortium name="Ensembl"/>
        </authorList>
    </citation>
    <scope>IDENTIFICATION</scope>
</reference>
<evidence type="ECO:0000256" key="1">
    <source>
        <dbReference type="ARBA" id="ARBA00003929"/>
    </source>
</evidence>